<proteinExistence type="predicted"/>
<name>A0A072PVA6_9EURO</name>
<feature type="region of interest" description="Disordered" evidence="7">
    <location>
        <begin position="142"/>
        <end position="162"/>
    </location>
</feature>
<evidence type="ECO:0000313" key="9">
    <source>
        <dbReference type="Proteomes" id="UP000027920"/>
    </source>
</evidence>
<evidence type="ECO:0008006" key="10">
    <source>
        <dbReference type="Google" id="ProtNLM"/>
    </source>
</evidence>
<dbReference type="CDD" id="cd12148">
    <property type="entry name" value="fungal_TF_MHR"/>
    <property type="match status" value="1"/>
</dbReference>
<comment type="caution">
    <text evidence="8">The sequence shown here is derived from an EMBL/GenBank/DDBJ whole genome shotgun (WGS) entry which is preliminary data.</text>
</comment>
<keyword evidence="3" id="KW-0805">Transcription regulation</keyword>
<keyword evidence="9" id="KW-1185">Reference proteome</keyword>
<evidence type="ECO:0000256" key="2">
    <source>
        <dbReference type="ARBA" id="ARBA00022833"/>
    </source>
</evidence>
<dbReference type="Proteomes" id="UP000027920">
    <property type="component" value="Unassembled WGS sequence"/>
</dbReference>
<keyword evidence="6" id="KW-0539">Nucleus</keyword>
<protein>
    <recommendedName>
        <fullName evidence="10">Transcription factor domain-containing protein</fullName>
    </recommendedName>
</protein>
<dbReference type="GO" id="GO:0046872">
    <property type="term" value="F:metal ion binding"/>
    <property type="evidence" value="ECO:0007669"/>
    <property type="project" value="UniProtKB-KW"/>
</dbReference>
<organism evidence="8 9">
    <name type="scientific">Exophiala aquamarina CBS 119918</name>
    <dbReference type="NCBI Taxonomy" id="1182545"/>
    <lineage>
        <taxon>Eukaryota</taxon>
        <taxon>Fungi</taxon>
        <taxon>Dikarya</taxon>
        <taxon>Ascomycota</taxon>
        <taxon>Pezizomycotina</taxon>
        <taxon>Eurotiomycetes</taxon>
        <taxon>Chaetothyriomycetidae</taxon>
        <taxon>Chaetothyriales</taxon>
        <taxon>Herpotrichiellaceae</taxon>
        <taxon>Exophiala</taxon>
    </lineage>
</organism>
<dbReference type="GO" id="GO:0003677">
    <property type="term" value="F:DNA binding"/>
    <property type="evidence" value="ECO:0007669"/>
    <property type="project" value="UniProtKB-KW"/>
</dbReference>
<dbReference type="EMBL" id="AMGV01000001">
    <property type="protein sequence ID" value="KEF63761.1"/>
    <property type="molecule type" value="Genomic_DNA"/>
</dbReference>
<dbReference type="STRING" id="1182545.A0A072PVA6"/>
<dbReference type="RefSeq" id="XP_013266351.1">
    <property type="nucleotide sequence ID" value="XM_013410897.1"/>
</dbReference>
<dbReference type="OrthoDB" id="3145928at2759"/>
<dbReference type="InterPro" id="IPR052360">
    <property type="entry name" value="Transcr_Regulatory_Proteins"/>
</dbReference>
<keyword evidence="1" id="KW-0479">Metal-binding</keyword>
<dbReference type="AlphaFoldDB" id="A0A072PVA6"/>
<feature type="compositionally biased region" description="Low complexity" evidence="7">
    <location>
        <begin position="152"/>
        <end position="162"/>
    </location>
</feature>
<keyword evidence="2" id="KW-0862">Zinc</keyword>
<reference evidence="8 9" key="1">
    <citation type="submission" date="2013-03" db="EMBL/GenBank/DDBJ databases">
        <title>The Genome Sequence of Exophiala aquamarina CBS 119918.</title>
        <authorList>
            <consortium name="The Broad Institute Genomics Platform"/>
            <person name="Cuomo C."/>
            <person name="de Hoog S."/>
            <person name="Gorbushina A."/>
            <person name="Walker B."/>
            <person name="Young S.K."/>
            <person name="Zeng Q."/>
            <person name="Gargeya S."/>
            <person name="Fitzgerald M."/>
            <person name="Haas B."/>
            <person name="Abouelleil A."/>
            <person name="Allen A.W."/>
            <person name="Alvarado L."/>
            <person name="Arachchi H.M."/>
            <person name="Berlin A.M."/>
            <person name="Chapman S.B."/>
            <person name="Gainer-Dewar J."/>
            <person name="Goldberg J."/>
            <person name="Griggs A."/>
            <person name="Gujja S."/>
            <person name="Hansen M."/>
            <person name="Howarth C."/>
            <person name="Imamovic A."/>
            <person name="Ireland A."/>
            <person name="Larimer J."/>
            <person name="McCowan C."/>
            <person name="Murphy C."/>
            <person name="Pearson M."/>
            <person name="Poon T.W."/>
            <person name="Priest M."/>
            <person name="Roberts A."/>
            <person name="Saif S."/>
            <person name="Shea T."/>
            <person name="Sisk P."/>
            <person name="Sykes S."/>
            <person name="Wortman J."/>
            <person name="Nusbaum C."/>
            <person name="Birren B."/>
        </authorList>
    </citation>
    <scope>NUCLEOTIDE SEQUENCE [LARGE SCALE GENOMIC DNA]</scope>
    <source>
        <strain evidence="8 9">CBS 119918</strain>
    </source>
</reference>
<gene>
    <name evidence="8" type="ORF">A1O9_01739</name>
</gene>
<dbReference type="PANTHER" id="PTHR36206">
    <property type="entry name" value="ASPERCRYPTIN BIOSYNTHESIS CLUSTER-SPECIFIC TRANSCRIPTION REGULATOR ATNN-RELATED"/>
    <property type="match status" value="1"/>
</dbReference>
<sequence>MSFGVQHEVASLRYSQLCLEVIYQDRYSTFSLNGDFIWLGLISQLSSTNLAVSTALATFGAVYEAVFFRRTHSSLSLASVQYSKALSALQEDVASQYHGPIPSFLASVLLAASQVLQRRYNNSLTHLKGAFTVLTKTMSRRVQNNRSKCDASPSRNSSRGTSSCEARLSDFAQSLDLLTASFVLHRPPELPSSFDFEVSNQNSSKTHLESGSHPLQSLLHHCYHIANAASPYKYLARYSFPTELAMEQGRCIAHLSQWLTRCNDALQSRASDSMQLNVRQTYLLLQVQCLSTLIYLSVISSPYESTYDTYTTYFQQIIQNAEEIITSPSSSSPSMPVCRFRVQPGLAQALFITSTKYRNSTQRRKAIDLLSKVGMEGPWDPDIMCKVARRAVEIEESRSLSSMMLKQSQCGPGLFRDLDCSSCVDIDIPEQCRLHGCGVDPGEGSLETNNPASVHFSLCKNVENMVRSQNHESTEHWIIWTEPMVVGAGPFS</sequence>
<dbReference type="PANTHER" id="PTHR36206:SF12">
    <property type="entry name" value="ASPERCRYPTIN BIOSYNTHESIS CLUSTER-SPECIFIC TRANSCRIPTION REGULATOR ATNN-RELATED"/>
    <property type="match status" value="1"/>
</dbReference>
<evidence type="ECO:0000256" key="4">
    <source>
        <dbReference type="ARBA" id="ARBA00023125"/>
    </source>
</evidence>
<dbReference type="HOGENOM" id="CLU_011409_10_0_1"/>
<evidence type="ECO:0000256" key="7">
    <source>
        <dbReference type="SAM" id="MobiDB-lite"/>
    </source>
</evidence>
<dbReference type="VEuPathDB" id="FungiDB:A1O9_01739"/>
<keyword evidence="5" id="KW-0804">Transcription</keyword>
<evidence type="ECO:0000256" key="5">
    <source>
        <dbReference type="ARBA" id="ARBA00023163"/>
    </source>
</evidence>
<dbReference type="GeneID" id="25276685"/>
<evidence type="ECO:0000256" key="1">
    <source>
        <dbReference type="ARBA" id="ARBA00022723"/>
    </source>
</evidence>
<evidence type="ECO:0000313" key="8">
    <source>
        <dbReference type="EMBL" id="KEF63761.1"/>
    </source>
</evidence>
<accession>A0A072PVA6</accession>
<keyword evidence="4" id="KW-0238">DNA-binding</keyword>
<evidence type="ECO:0000256" key="6">
    <source>
        <dbReference type="ARBA" id="ARBA00023242"/>
    </source>
</evidence>
<evidence type="ECO:0000256" key="3">
    <source>
        <dbReference type="ARBA" id="ARBA00023015"/>
    </source>
</evidence>